<sequence>MARLASCWLLVESFVIPHGFLKWFYLSFYVHPIFLVFCQLFLWLNELIKLLIYLFYPLKLGFRLSFFIFRLIKRAVHGLLLFSYKVDDVFYDALLPLQDYEIVVSCRKSTHSPSRQETRAEPGVVDTYEATKEVINNDICVKDSWLNEYLYSDHYSSSIFMTYDVNSGTDQLLPDHQHTGSTPSFRFSFLDQIINNPHETDQDSAVISPSNGPDLLFLEDMLLTMSPDDSSDSPIRPLKQQLITSREAEDIDPFHSKYTSRMRFFNVLYHERLHGINAILNEHLSAPIFSNCIEQSEDYSRQYRLWSRMARKRVLRSLECDLEIICVAQCCLFWEALDHQYHKVEALALSDNAGNLAFHHNISGKFQELQIHLERFVEDQRLECQGSSNNTSKRLSFQGLLQVPDVTGFVFMEEENKMMSQEYSTRPTQMLEAIDNCIKAFWLYIKTYDQNKSFWKYKGIWRTHPPVEDPQDLVLLYQVMKNLHKKGIMLRGVQGKSKCWVRRKVKPMQEENDKRNLVFAMIDMKLVKMMLKMSLVSRSHLKWCQEKLDNLDFMQDKVCRGLITHLFPSY</sequence>
<keyword evidence="3" id="KW-1185">Reference proteome</keyword>
<protein>
    <submittedName>
        <fullName evidence="2">Uncharacterized protein</fullName>
    </submittedName>
</protein>
<gene>
    <name evidence="2" type="ORF">C2S53_010019</name>
</gene>
<keyword evidence="1" id="KW-0472">Membrane</keyword>
<dbReference type="Pfam" id="PF07891">
    <property type="entry name" value="DUF1666"/>
    <property type="match status" value="1"/>
</dbReference>
<dbReference type="Proteomes" id="UP001190926">
    <property type="component" value="Unassembled WGS sequence"/>
</dbReference>
<dbReference type="PANTHER" id="PTHR46741">
    <property type="entry name" value="OS09G0413600 PROTEIN"/>
    <property type="match status" value="1"/>
</dbReference>
<keyword evidence="1" id="KW-1133">Transmembrane helix</keyword>
<dbReference type="EMBL" id="SDAM02029589">
    <property type="protein sequence ID" value="KAH6755757.1"/>
    <property type="molecule type" value="Genomic_DNA"/>
</dbReference>
<name>A0AAD4NX25_PERFH</name>
<evidence type="ECO:0000256" key="1">
    <source>
        <dbReference type="SAM" id="Phobius"/>
    </source>
</evidence>
<keyword evidence="1" id="KW-0812">Transmembrane</keyword>
<reference evidence="2 3" key="1">
    <citation type="journal article" date="2021" name="Nat. Commun.">
        <title>Incipient diploidization of the medicinal plant Perilla within 10,000 years.</title>
        <authorList>
            <person name="Zhang Y."/>
            <person name="Shen Q."/>
            <person name="Leng L."/>
            <person name="Zhang D."/>
            <person name="Chen S."/>
            <person name="Shi Y."/>
            <person name="Ning Z."/>
            <person name="Chen S."/>
        </authorList>
    </citation>
    <scope>NUCLEOTIDE SEQUENCE [LARGE SCALE GENOMIC DNA]</scope>
    <source>
        <strain evidence="3">cv. PC099</strain>
    </source>
</reference>
<proteinExistence type="predicted"/>
<comment type="caution">
    <text evidence="2">The sequence shown here is derived from an EMBL/GenBank/DDBJ whole genome shotgun (WGS) entry which is preliminary data.</text>
</comment>
<evidence type="ECO:0000313" key="3">
    <source>
        <dbReference type="Proteomes" id="UP001190926"/>
    </source>
</evidence>
<dbReference type="InterPro" id="IPR012870">
    <property type="entry name" value="DUF1666"/>
</dbReference>
<feature type="transmembrane region" description="Helical" evidence="1">
    <location>
        <begin position="23"/>
        <end position="44"/>
    </location>
</feature>
<feature type="transmembrane region" description="Helical" evidence="1">
    <location>
        <begin position="51"/>
        <end position="72"/>
    </location>
</feature>
<dbReference type="PANTHER" id="PTHR46741:SF7">
    <property type="entry name" value="TRANSMEMBRANE PROTEIN"/>
    <property type="match status" value="1"/>
</dbReference>
<evidence type="ECO:0000313" key="2">
    <source>
        <dbReference type="EMBL" id="KAH6755757.1"/>
    </source>
</evidence>
<dbReference type="AlphaFoldDB" id="A0AAD4NX25"/>
<organism evidence="2 3">
    <name type="scientific">Perilla frutescens var. hirtella</name>
    <name type="common">Perilla citriodora</name>
    <name type="synonym">Perilla setoyensis</name>
    <dbReference type="NCBI Taxonomy" id="608512"/>
    <lineage>
        <taxon>Eukaryota</taxon>
        <taxon>Viridiplantae</taxon>
        <taxon>Streptophyta</taxon>
        <taxon>Embryophyta</taxon>
        <taxon>Tracheophyta</taxon>
        <taxon>Spermatophyta</taxon>
        <taxon>Magnoliopsida</taxon>
        <taxon>eudicotyledons</taxon>
        <taxon>Gunneridae</taxon>
        <taxon>Pentapetalae</taxon>
        <taxon>asterids</taxon>
        <taxon>lamiids</taxon>
        <taxon>Lamiales</taxon>
        <taxon>Lamiaceae</taxon>
        <taxon>Nepetoideae</taxon>
        <taxon>Elsholtzieae</taxon>
        <taxon>Perilla</taxon>
    </lineage>
</organism>
<accession>A0AAD4NX25</accession>